<evidence type="ECO:0000256" key="1">
    <source>
        <dbReference type="SAM" id="MobiDB-lite"/>
    </source>
</evidence>
<reference evidence="2 3" key="1">
    <citation type="submission" date="2019-07" db="EMBL/GenBank/DDBJ databases">
        <authorList>
            <person name="Jastrzebski P J."/>
            <person name="Paukszto L."/>
            <person name="Jastrzebski P J."/>
        </authorList>
    </citation>
    <scope>NUCLEOTIDE SEQUENCE [LARGE SCALE GENOMIC DNA]</scope>
    <source>
        <strain evidence="2 3">WMS-il1</strain>
    </source>
</reference>
<sequence length="52" mass="6228">MVRMLKIVLENFWMGSHPRLDWKSPTEVQMGRRNRLKPHQSPECAPERRLGQ</sequence>
<evidence type="ECO:0000313" key="3">
    <source>
        <dbReference type="Proteomes" id="UP000321570"/>
    </source>
</evidence>
<evidence type="ECO:0000313" key="2">
    <source>
        <dbReference type="EMBL" id="VUZ52013.1"/>
    </source>
</evidence>
<dbReference type="EMBL" id="CABIJS010000455">
    <property type="protein sequence ID" value="VUZ52013.1"/>
    <property type="molecule type" value="Genomic_DNA"/>
</dbReference>
<gene>
    <name evidence="2" type="ORF">WMSIL1_LOCUS10545</name>
</gene>
<keyword evidence="3" id="KW-1185">Reference proteome</keyword>
<proteinExistence type="predicted"/>
<dbReference type="AlphaFoldDB" id="A0A564YZB8"/>
<feature type="region of interest" description="Disordered" evidence="1">
    <location>
        <begin position="23"/>
        <end position="52"/>
    </location>
</feature>
<organism evidence="2 3">
    <name type="scientific">Hymenolepis diminuta</name>
    <name type="common">Rat tapeworm</name>
    <dbReference type="NCBI Taxonomy" id="6216"/>
    <lineage>
        <taxon>Eukaryota</taxon>
        <taxon>Metazoa</taxon>
        <taxon>Spiralia</taxon>
        <taxon>Lophotrochozoa</taxon>
        <taxon>Platyhelminthes</taxon>
        <taxon>Cestoda</taxon>
        <taxon>Eucestoda</taxon>
        <taxon>Cyclophyllidea</taxon>
        <taxon>Hymenolepididae</taxon>
        <taxon>Hymenolepis</taxon>
    </lineage>
</organism>
<dbReference type="Proteomes" id="UP000321570">
    <property type="component" value="Unassembled WGS sequence"/>
</dbReference>
<protein>
    <submittedName>
        <fullName evidence="2">Uncharacterized protein</fullName>
    </submittedName>
</protein>
<name>A0A564YZB8_HYMDI</name>
<accession>A0A564YZB8</accession>